<comment type="caution">
    <text evidence="1">The sequence shown here is derived from an EMBL/GenBank/DDBJ whole genome shotgun (WGS) entry which is preliminary data.</text>
</comment>
<dbReference type="SFLD" id="SFLDS00003">
    <property type="entry name" value="Haloacid_Dehalogenase"/>
    <property type="match status" value="1"/>
</dbReference>
<dbReference type="InterPro" id="IPR036412">
    <property type="entry name" value="HAD-like_sf"/>
</dbReference>
<dbReference type="AlphaFoldDB" id="A0A2M8GMZ2"/>
<dbReference type="InterPro" id="IPR023214">
    <property type="entry name" value="HAD_sf"/>
</dbReference>
<protein>
    <submittedName>
        <fullName evidence="1">Carotenoid oxygenase</fullName>
    </submittedName>
</protein>
<dbReference type="NCBIfam" id="TIGR01549">
    <property type="entry name" value="HAD-SF-IA-v1"/>
    <property type="match status" value="1"/>
</dbReference>
<dbReference type="Gene3D" id="3.40.50.1000">
    <property type="entry name" value="HAD superfamily/HAD-like"/>
    <property type="match status" value="1"/>
</dbReference>
<dbReference type="InterPro" id="IPR006439">
    <property type="entry name" value="HAD-SF_hydro_IA"/>
</dbReference>
<reference evidence="2" key="1">
    <citation type="submission" date="2017-09" db="EMBL/GenBank/DDBJ databases">
        <title>Depth-based differentiation of microbial function through sediment-hosted aquifers and enrichment of novel symbionts in the deep terrestrial subsurface.</title>
        <authorList>
            <person name="Probst A.J."/>
            <person name="Ladd B."/>
            <person name="Jarett J.K."/>
            <person name="Geller-Mcgrath D.E."/>
            <person name="Sieber C.M.K."/>
            <person name="Emerson J.B."/>
            <person name="Anantharaman K."/>
            <person name="Thomas B.C."/>
            <person name="Malmstrom R."/>
            <person name="Stieglmeier M."/>
            <person name="Klingl A."/>
            <person name="Woyke T."/>
            <person name="Ryan C.M."/>
            <person name="Banfield J.F."/>
        </authorList>
    </citation>
    <scope>NUCLEOTIDE SEQUENCE [LARGE SCALE GENOMIC DNA]</scope>
</reference>
<dbReference type="GO" id="GO:0005829">
    <property type="term" value="C:cytosol"/>
    <property type="evidence" value="ECO:0007669"/>
    <property type="project" value="TreeGrafter"/>
</dbReference>
<gene>
    <name evidence="1" type="ORF">CO007_02325</name>
</gene>
<organism evidence="1 2">
    <name type="scientific">Candidatus Roizmanbacteria bacterium CG_4_8_14_3_um_filter_36_10</name>
    <dbReference type="NCBI Taxonomy" id="1974834"/>
    <lineage>
        <taxon>Bacteria</taxon>
        <taxon>Candidatus Roizmaniibacteriota</taxon>
    </lineage>
</organism>
<evidence type="ECO:0000313" key="1">
    <source>
        <dbReference type="EMBL" id="PJC81914.1"/>
    </source>
</evidence>
<dbReference type="PANTHER" id="PTHR43434">
    <property type="entry name" value="PHOSPHOGLYCOLATE PHOSPHATASE"/>
    <property type="match status" value="1"/>
</dbReference>
<accession>A0A2M8GMZ2</accession>
<evidence type="ECO:0000313" key="2">
    <source>
        <dbReference type="Proteomes" id="UP000229370"/>
    </source>
</evidence>
<dbReference type="GO" id="GO:0006281">
    <property type="term" value="P:DNA repair"/>
    <property type="evidence" value="ECO:0007669"/>
    <property type="project" value="TreeGrafter"/>
</dbReference>
<dbReference type="InterPro" id="IPR041492">
    <property type="entry name" value="HAD_2"/>
</dbReference>
<dbReference type="GO" id="GO:0008967">
    <property type="term" value="F:phosphoglycolate phosphatase activity"/>
    <property type="evidence" value="ECO:0007669"/>
    <property type="project" value="TreeGrafter"/>
</dbReference>
<dbReference type="EMBL" id="PFQK01000042">
    <property type="protein sequence ID" value="PJC81914.1"/>
    <property type="molecule type" value="Genomic_DNA"/>
</dbReference>
<dbReference type="SUPFAM" id="SSF56784">
    <property type="entry name" value="HAD-like"/>
    <property type="match status" value="1"/>
</dbReference>
<proteinExistence type="predicted"/>
<dbReference type="Pfam" id="PF13419">
    <property type="entry name" value="HAD_2"/>
    <property type="match status" value="1"/>
</dbReference>
<dbReference type="Proteomes" id="UP000229370">
    <property type="component" value="Unassembled WGS sequence"/>
</dbReference>
<dbReference type="InterPro" id="IPR050155">
    <property type="entry name" value="HAD-like_hydrolase_sf"/>
</dbReference>
<sequence>MQKIKMVIFDFDGTIADTLPFSFKNVIKIARILKINNLSEKQIIKEIRTKSYRELMTLGGMKLSWFKLPLIMGIIRKMQEELYGEIETIKIFPGIKKLLKDLKKRGINLMILSSNLEKNVKKFLLVNQIDFFDFIDCGSHILGKAAAIDNLLKKNNFKEEKTVYVGDEIRDIEACKKIKMKIIAVSWGLNKAHILKKYGADFIVSKPSEILKIISS</sequence>
<name>A0A2M8GMZ2_9BACT</name>
<dbReference type="SFLD" id="SFLDG01129">
    <property type="entry name" value="C1.5:_HAD__Beta-PGM__Phosphata"/>
    <property type="match status" value="1"/>
</dbReference>
<dbReference type="PANTHER" id="PTHR43434:SF13">
    <property type="entry name" value="PHOSPHOGLYCOLATE PHOSPHATASE"/>
    <property type="match status" value="1"/>
</dbReference>
<dbReference type="Gene3D" id="1.10.150.240">
    <property type="entry name" value="Putative phosphatase, domain 2"/>
    <property type="match status" value="1"/>
</dbReference>
<dbReference type="InterPro" id="IPR023198">
    <property type="entry name" value="PGP-like_dom2"/>
</dbReference>